<dbReference type="KEGG" id="ome:OLMES_3592"/>
<keyword evidence="3" id="KW-1185">Reference proteome</keyword>
<evidence type="ECO:0000313" key="3">
    <source>
        <dbReference type="Proteomes" id="UP000196027"/>
    </source>
</evidence>
<name>A0A1Y0IBU0_9GAMM</name>
<dbReference type="AlphaFoldDB" id="A0A1Y0IBU0"/>
<dbReference type="EMBL" id="CP021425">
    <property type="protein sequence ID" value="ARU57619.1"/>
    <property type="molecule type" value="Genomic_DNA"/>
</dbReference>
<gene>
    <name evidence="2" type="ORF">OLMES_3592</name>
</gene>
<evidence type="ECO:0000256" key="1">
    <source>
        <dbReference type="SAM" id="MobiDB-lite"/>
    </source>
</evidence>
<organism evidence="2 3">
    <name type="scientific">Oleiphilus messinensis</name>
    <dbReference type="NCBI Taxonomy" id="141451"/>
    <lineage>
        <taxon>Bacteria</taxon>
        <taxon>Pseudomonadati</taxon>
        <taxon>Pseudomonadota</taxon>
        <taxon>Gammaproteobacteria</taxon>
        <taxon>Oceanospirillales</taxon>
        <taxon>Oleiphilaceae</taxon>
        <taxon>Oleiphilus</taxon>
    </lineage>
</organism>
<sequence length="181" mass="20815">MTFLAEKYYPPNHAYQADKPGSSDIKTTPQNTYATYQTDPDIPLLQDRVFSLTDYNDHANYPVNPLRRYKNRNNPFLPYEVLEKLAEERKYFEAELAKLANLQSGKHTVAENKPTSEYDGIAIYAQLPAMALSEETRRDPESPKESSDWKDSLRNATNAALTRQFDQLEKSIVTRLKSNFS</sequence>
<accession>A0A1Y0IBU0</accession>
<reference evidence="2 3" key="1">
    <citation type="submission" date="2017-05" db="EMBL/GenBank/DDBJ databases">
        <title>Genomic insights into alkan degradation activity of Oleiphilus messinensis.</title>
        <authorList>
            <person name="Kozyavkin S.A."/>
            <person name="Slesarev A.I."/>
            <person name="Golyshin P.N."/>
            <person name="Korzhenkov A."/>
            <person name="Golyshina O.N."/>
            <person name="Toshchakov S.V."/>
        </authorList>
    </citation>
    <scope>NUCLEOTIDE SEQUENCE [LARGE SCALE GENOMIC DNA]</scope>
    <source>
        <strain evidence="2 3">ME102</strain>
    </source>
</reference>
<evidence type="ECO:0000313" key="2">
    <source>
        <dbReference type="EMBL" id="ARU57619.1"/>
    </source>
</evidence>
<proteinExistence type="predicted"/>
<dbReference type="Proteomes" id="UP000196027">
    <property type="component" value="Chromosome"/>
</dbReference>
<feature type="compositionally biased region" description="Basic and acidic residues" evidence="1">
    <location>
        <begin position="134"/>
        <end position="153"/>
    </location>
</feature>
<protein>
    <submittedName>
        <fullName evidence="2">Uncharacterized protein</fullName>
    </submittedName>
</protein>
<dbReference type="RefSeq" id="WP_087462490.1">
    <property type="nucleotide sequence ID" value="NZ_CP021425.1"/>
</dbReference>
<feature type="region of interest" description="Disordered" evidence="1">
    <location>
        <begin position="132"/>
        <end position="153"/>
    </location>
</feature>